<evidence type="ECO:0008006" key="4">
    <source>
        <dbReference type="Google" id="ProtNLM"/>
    </source>
</evidence>
<evidence type="ECO:0000313" key="3">
    <source>
        <dbReference type="Proteomes" id="UP000293671"/>
    </source>
</evidence>
<sequence length="543" mass="58976">MGAAISRHQGQPVAAASGATRALPMRAVGILLCLFTVLAVAAALRRGPWLDEFWTLWFAQHDLPLLELARQRWRVDFNPPLFSTLHWLLGLVGGDSLIGHRLFNLLPLAWAVAFGSVLLRWRPARATFVLVFAVLLFAWPASIDYFAEARSYFAQICLFFVLVAGGFALVDDADDLDWQRDRVPASMFLATVVLATNLHYIATLQALILLGPLTLLCLWRGQRRWATALLCALAAALLLLALYLAYHLQFLIPASKTYWVTSSVGKALLIFARAVWQCLAAAPLASALAGCALLLTLAARVHVRGLAGEAPIFERGFAEALRAPEARVPRLLLVIAAAAAFAAILLVTHVVRPLVTERYIVSFQVLIVGTIAALSANAIMSRRLLWSLLLVMALPAVLLHAYRAQQPQLWDASARLVRERVAACPGSVVHALVPAPASQPEAEVEVRYWAHAERARRLGFAVQPMAAGDSRAPTTADPCPTLLWVEHVRIKERPNGATAATMLERLQLDAGAVDLARAQVLAGETGYVLVLPARPASAPRTGP</sequence>
<proteinExistence type="predicted"/>
<feature type="transmembrane region" description="Helical" evidence="1">
    <location>
        <begin position="27"/>
        <end position="44"/>
    </location>
</feature>
<keyword evidence="1" id="KW-0472">Membrane</keyword>
<feature type="transmembrane region" description="Helical" evidence="1">
    <location>
        <begin position="98"/>
        <end position="119"/>
    </location>
</feature>
<reference evidence="2 3" key="1">
    <citation type="submission" date="2019-02" db="EMBL/GenBank/DDBJ databases">
        <title>Genomic Encyclopedia of Type Strains, Phase IV (KMG-IV): sequencing the most valuable type-strain genomes for metagenomic binning, comparative biology and taxonomic classification.</title>
        <authorList>
            <person name="Goeker M."/>
        </authorList>
    </citation>
    <scope>NUCLEOTIDE SEQUENCE [LARGE SCALE GENOMIC DNA]</scope>
    <source>
        <strain evidence="2 3">DSM 19570</strain>
    </source>
</reference>
<feature type="transmembrane region" description="Helical" evidence="1">
    <location>
        <begin position="384"/>
        <end position="402"/>
    </location>
</feature>
<name>A0A4Q7W0D1_9BURK</name>
<keyword evidence="1" id="KW-1133">Transmembrane helix</keyword>
<evidence type="ECO:0000313" key="2">
    <source>
        <dbReference type="EMBL" id="RZU02662.1"/>
    </source>
</evidence>
<organism evidence="2 3">
    <name type="scientific">Rivibacter subsaxonicus</name>
    <dbReference type="NCBI Taxonomy" id="457575"/>
    <lineage>
        <taxon>Bacteria</taxon>
        <taxon>Pseudomonadati</taxon>
        <taxon>Pseudomonadota</taxon>
        <taxon>Betaproteobacteria</taxon>
        <taxon>Burkholderiales</taxon>
        <taxon>Rivibacter</taxon>
    </lineage>
</organism>
<dbReference type="EMBL" id="SHKP01000004">
    <property type="protein sequence ID" value="RZU02662.1"/>
    <property type="molecule type" value="Genomic_DNA"/>
</dbReference>
<protein>
    <recommendedName>
        <fullName evidence="4">Glycosyltransferase RgtA/B/C/D-like domain-containing protein</fullName>
    </recommendedName>
</protein>
<feature type="transmembrane region" description="Helical" evidence="1">
    <location>
        <begin position="126"/>
        <end position="146"/>
    </location>
</feature>
<keyword evidence="3" id="KW-1185">Reference proteome</keyword>
<comment type="caution">
    <text evidence="2">The sequence shown here is derived from an EMBL/GenBank/DDBJ whole genome shotgun (WGS) entry which is preliminary data.</text>
</comment>
<dbReference type="Proteomes" id="UP000293671">
    <property type="component" value="Unassembled WGS sequence"/>
</dbReference>
<evidence type="ECO:0000256" key="1">
    <source>
        <dbReference type="SAM" id="Phobius"/>
    </source>
</evidence>
<feature type="transmembrane region" description="Helical" evidence="1">
    <location>
        <begin position="225"/>
        <end position="246"/>
    </location>
</feature>
<feature type="transmembrane region" description="Helical" evidence="1">
    <location>
        <begin position="282"/>
        <end position="303"/>
    </location>
</feature>
<keyword evidence="1" id="KW-0812">Transmembrane</keyword>
<feature type="transmembrane region" description="Helical" evidence="1">
    <location>
        <begin position="331"/>
        <end position="352"/>
    </location>
</feature>
<gene>
    <name evidence="2" type="ORF">EV670_0690</name>
</gene>
<dbReference type="AlphaFoldDB" id="A0A4Q7W0D1"/>
<feature type="transmembrane region" description="Helical" evidence="1">
    <location>
        <begin position="358"/>
        <end position="377"/>
    </location>
</feature>
<feature type="transmembrane region" description="Helical" evidence="1">
    <location>
        <begin position="191"/>
        <end position="213"/>
    </location>
</feature>
<accession>A0A4Q7W0D1</accession>